<dbReference type="Pfam" id="PF12304">
    <property type="entry name" value="BCLP"/>
    <property type="match status" value="1"/>
</dbReference>
<evidence type="ECO:0000256" key="8">
    <source>
        <dbReference type="ARBA" id="ARBA00022989"/>
    </source>
</evidence>
<comment type="subcellular location">
    <subcellularLocation>
        <location evidence="1">Cell junction</location>
        <location evidence="1">Gap junction</location>
    </subcellularLocation>
    <subcellularLocation>
        <location evidence="2 10">Cell membrane</location>
        <topology evidence="2 10">Multi-pass membrane protein</topology>
    </subcellularLocation>
</comment>
<dbReference type="Gene3D" id="1.20.1440.80">
    <property type="entry name" value="Gap junction channel protein cysteine-rich domain"/>
    <property type="match status" value="1"/>
</dbReference>
<keyword evidence="6 10" id="KW-0303">Gap junction</keyword>
<dbReference type="InterPro" id="IPR017990">
    <property type="entry name" value="Connexin_CS"/>
</dbReference>
<dbReference type="PANTHER" id="PTHR11984:SF65">
    <property type="entry name" value="GAP JUNCTION BETA-3 PROTEIN"/>
    <property type="match status" value="1"/>
</dbReference>
<dbReference type="GO" id="GO:0005243">
    <property type="term" value="F:gap junction channel activity"/>
    <property type="evidence" value="ECO:0007669"/>
    <property type="project" value="TreeGrafter"/>
</dbReference>
<evidence type="ECO:0000256" key="12">
    <source>
        <dbReference type="SAM" id="Phobius"/>
    </source>
</evidence>
<comment type="caution">
    <text evidence="15">The sequence shown here is derived from an EMBL/GenBank/DDBJ whole genome shotgun (WGS) entry which is preliminary data.</text>
</comment>
<gene>
    <name evidence="15" type="ORF">E1301_Tti012584</name>
</gene>
<keyword evidence="16" id="KW-1185">Reference proteome</keyword>
<sequence length="407" mass="46529">MVFVVAAERVWSDESNNFDCDTKRPGCPNACYDYYFPISHTRLWALQLVFITCPSFLVVMHVWYRDERERKYRIKQGEGAKLYDNTGQKHGGLWWTYLLSLVAKTTIEVMFIYLLHMVYHNFDMPRSVQCDMEPCRHVTCYIARPTEKKVFTYFMVCRNNLEEQKRLMKIGLSMVLVGHVNFLLAALVHGVVLRYFSLHVRGQAIESAISNVIALAAGLMTWSLLVLSTIAGLVATASVIGLTVSLVKTIINGDKSLLAYCGYTDDKSYISIANQCPFDPTRIFSTTIVLWVPLIIISAVEMVCSCRLFKVSISYLSLPCCLGKHLQQDPNTLIKIQRGAQSPLLPRYMPTSRCCQGDEERKLPVRPPERQKPHYDSRPHRYAYSMQIHQPSTQFSQGALERSSIWI</sequence>
<feature type="transmembrane region" description="Helical" evidence="12">
    <location>
        <begin position="288"/>
        <end position="309"/>
    </location>
</feature>
<dbReference type="EMBL" id="SOYY01000016">
    <property type="protein sequence ID" value="KAA0710502.1"/>
    <property type="molecule type" value="Genomic_DNA"/>
</dbReference>
<evidence type="ECO:0000256" key="4">
    <source>
        <dbReference type="ARBA" id="ARBA00022475"/>
    </source>
</evidence>
<feature type="transmembrane region" description="Helical" evidence="12">
    <location>
        <begin position="94"/>
        <end position="115"/>
    </location>
</feature>
<protein>
    <recommendedName>
        <fullName evidence="10">Gap junction protein</fullName>
    </recommendedName>
</protein>
<evidence type="ECO:0000313" key="15">
    <source>
        <dbReference type="EMBL" id="KAA0710502.1"/>
    </source>
</evidence>
<reference evidence="15 16" key="1">
    <citation type="journal article" date="2019" name="Mol. Ecol. Resour.">
        <title>Chromosome-level genome assembly of Triplophysa tibetana, a fish adapted to the harsh high-altitude environment of the Tibetan Plateau.</title>
        <authorList>
            <person name="Yang X."/>
            <person name="Liu H."/>
            <person name="Ma Z."/>
            <person name="Zou Y."/>
            <person name="Zou M."/>
            <person name="Mao Y."/>
            <person name="Li X."/>
            <person name="Wang H."/>
            <person name="Chen T."/>
            <person name="Wang W."/>
            <person name="Yang R."/>
        </authorList>
    </citation>
    <scope>NUCLEOTIDE SEQUENCE [LARGE SCALE GENOMIC DNA]</scope>
    <source>
        <strain evidence="15">TTIB1903HZAU</strain>
        <tissue evidence="15">Muscle</tissue>
    </source>
</reference>
<feature type="transmembrane region" description="Helical" evidence="12">
    <location>
        <begin position="44"/>
        <end position="64"/>
    </location>
</feature>
<evidence type="ECO:0000313" key="16">
    <source>
        <dbReference type="Proteomes" id="UP000324632"/>
    </source>
</evidence>
<keyword evidence="9 12" id="KW-0472">Membrane</keyword>
<comment type="subunit">
    <text evidence="10">A connexon is composed of a hexamer of connexins.</text>
</comment>
<feature type="domain" description="Connexin cysteine-rich" evidence="14">
    <location>
        <begin position="107"/>
        <end position="162"/>
    </location>
</feature>
<dbReference type="InterPro" id="IPR019570">
    <property type="entry name" value="Connexin_CCC"/>
</dbReference>
<keyword evidence="8 12" id="KW-1133">Transmembrane helix</keyword>
<dbReference type="Pfam" id="PF00029">
    <property type="entry name" value="Connexin"/>
    <property type="match status" value="1"/>
</dbReference>
<dbReference type="InterPro" id="IPR013092">
    <property type="entry name" value="Connexin_N"/>
</dbReference>
<dbReference type="SMART" id="SM01089">
    <property type="entry name" value="Connexin_CCC"/>
    <property type="match status" value="1"/>
</dbReference>
<comment type="similarity">
    <text evidence="3">Belongs to the TMEM54 family.</text>
</comment>
<keyword evidence="7" id="KW-0965">Cell junction</keyword>
<dbReference type="Proteomes" id="UP000324632">
    <property type="component" value="Chromosome 16"/>
</dbReference>
<dbReference type="InterPro" id="IPR020977">
    <property type="entry name" value="Beta-casein-like"/>
</dbReference>
<dbReference type="InterPro" id="IPR000500">
    <property type="entry name" value="Connexin"/>
</dbReference>
<keyword evidence="5 10" id="KW-0812">Transmembrane</keyword>
<feature type="transmembrane region" description="Helical" evidence="12">
    <location>
        <begin position="208"/>
        <end position="235"/>
    </location>
</feature>
<evidence type="ECO:0000256" key="10">
    <source>
        <dbReference type="RuleBase" id="RU000630"/>
    </source>
</evidence>
<evidence type="ECO:0000259" key="14">
    <source>
        <dbReference type="SMART" id="SM01089"/>
    </source>
</evidence>
<evidence type="ECO:0000256" key="9">
    <source>
        <dbReference type="ARBA" id="ARBA00023136"/>
    </source>
</evidence>
<evidence type="ECO:0000256" key="1">
    <source>
        <dbReference type="ARBA" id="ARBA00004610"/>
    </source>
</evidence>
<feature type="transmembrane region" description="Helical" evidence="12">
    <location>
        <begin position="170"/>
        <end position="196"/>
    </location>
</feature>
<proteinExistence type="inferred from homology"/>
<evidence type="ECO:0000256" key="7">
    <source>
        <dbReference type="ARBA" id="ARBA00022949"/>
    </source>
</evidence>
<dbReference type="AlphaFoldDB" id="A0A5A9NKD4"/>
<keyword evidence="4" id="KW-1003">Cell membrane</keyword>
<evidence type="ECO:0000259" key="13">
    <source>
        <dbReference type="SMART" id="SM00037"/>
    </source>
</evidence>
<dbReference type="PROSITE" id="PS00408">
    <property type="entry name" value="CONNEXINS_2"/>
    <property type="match status" value="1"/>
</dbReference>
<dbReference type="InterPro" id="IPR038359">
    <property type="entry name" value="Connexin_N_sf"/>
</dbReference>
<accession>A0A5A9NKD4</accession>
<comment type="function">
    <text evidence="10">One gap junction consists of a cluster of closely packed pairs of transmembrane channels, the connexons, through which materials of low MW diffuse from one cell to a neighboring cell.</text>
</comment>
<evidence type="ECO:0000256" key="5">
    <source>
        <dbReference type="ARBA" id="ARBA00022692"/>
    </source>
</evidence>
<comment type="similarity">
    <text evidence="10">Belongs to the connexin family.</text>
</comment>
<evidence type="ECO:0000256" key="2">
    <source>
        <dbReference type="ARBA" id="ARBA00004651"/>
    </source>
</evidence>
<evidence type="ECO:0000256" key="3">
    <source>
        <dbReference type="ARBA" id="ARBA00011030"/>
    </source>
</evidence>
<evidence type="ECO:0000256" key="6">
    <source>
        <dbReference type="ARBA" id="ARBA00022868"/>
    </source>
</evidence>
<organism evidence="15 16">
    <name type="scientific">Triplophysa tibetana</name>
    <dbReference type="NCBI Taxonomy" id="1572043"/>
    <lineage>
        <taxon>Eukaryota</taxon>
        <taxon>Metazoa</taxon>
        <taxon>Chordata</taxon>
        <taxon>Craniata</taxon>
        <taxon>Vertebrata</taxon>
        <taxon>Euteleostomi</taxon>
        <taxon>Actinopterygii</taxon>
        <taxon>Neopterygii</taxon>
        <taxon>Teleostei</taxon>
        <taxon>Ostariophysi</taxon>
        <taxon>Cypriniformes</taxon>
        <taxon>Nemacheilidae</taxon>
        <taxon>Triplophysa</taxon>
    </lineage>
</organism>
<name>A0A5A9NKD4_9TELE</name>
<dbReference type="PANTHER" id="PTHR11984">
    <property type="entry name" value="CONNEXIN"/>
    <property type="match status" value="1"/>
</dbReference>
<feature type="domain" description="Connexin N-terminal" evidence="13">
    <location>
        <begin position="9"/>
        <end position="42"/>
    </location>
</feature>
<dbReference type="PRINTS" id="PR00206">
    <property type="entry name" value="CONNEXIN"/>
</dbReference>
<dbReference type="GO" id="GO:0007267">
    <property type="term" value="P:cell-cell signaling"/>
    <property type="evidence" value="ECO:0007669"/>
    <property type="project" value="TreeGrafter"/>
</dbReference>
<dbReference type="SMART" id="SM00037">
    <property type="entry name" value="CNX"/>
    <property type="match status" value="1"/>
</dbReference>
<feature type="region of interest" description="Disordered" evidence="11">
    <location>
        <begin position="358"/>
        <end position="377"/>
    </location>
</feature>
<evidence type="ECO:0000256" key="11">
    <source>
        <dbReference type="SAM" id="MobiDB-lite"/>
    </source>
</evidence>
<dbReference type="GO" id="GO:0005922">
    <property type="term" value="C:connexin complex"/>
    <property type="evidence" value="ECO:0007669"/>
    <property type="project" value="InterPro"/>
</dbReference>